<keyword evidence="2" id="KW-1185">Reference proteome</keyword>
<dbReference type="Proteomes" id="UP001076464">
    <property type="component" value="Unassembled WGS sequence"/>
</dbReference>
<name>A0ACC6C8L7_9BURK</name>
<reference evidence="1" key="1">
    <citation type="submission" date="2022-08" db="EMBL/GenBank/DDBJ databases">
        <title>Genome sequencing of Pelomonas sp. UHG3.</title>
        <authorList>
            <person name="So Y."/>
        </authorList>
    </citation>
    <scope>NUCLEOTIDE SEQUENCE</scope>
    <source>
        <strain evidence="1">UHG3</strain>
    </source>
</reference>
<protein>
    <submittedName>
        <fullName evidence="1">Uncharacterized protein</fullName>
    </submittedName>
</protein>
<sequence>MTRLGVHKRWNKKFLLKEVECRVPEQIDWTPDRLAESLAGHARNENKIAAYAAGDPDFELGDAVFPLQWHAQLLMRRVEFDIYKRESADRIEFALAAWHNVVRHLMLFGRGAALLGTAPCWGSSIRDLAESLAMAYALGWNAAADKIAQCAVLVMPQGALWSAGDLDPRNEARREPFARFTLALYADFAGITLPELPPHPYESPAYDALFACWRDPDPEVLIEPLLATCDWHTHECMYSRSDRPSKDVDFINDTLMGWPVEVHMVYRLRERLGLRLPAELDHPLMKSPLGAYLPPQPVPQDERLNKVIRRACAEVPGLADVLAGVI</sequence>
<organism evidence="1 2">
    <name type="scientific">Roseateles hydrophilus</name>
    <dbReference type="NCBI Taxonomy" id="2975054"/>
    <lineage>
        <taxon>Bacteria</taxon>
        <taxon>Pseudomonadati</taxon>
        <taxon>Pseudomonadota</taxon>
        <taxon>Betaproteobacteria</taxon>
        <taxon>Burkholderiales</taxon>
        <taxon>Sphaerotilaceae</taxon>
        <taxon>Roseateles</taxon>
    </lineage>
</organism>
<dbReference type="EMBL" id="JAPPUY010000002">
    <property type="protein sequence ID" value="MCY4744778.1"/>
    <property type="molecule type" value="Genomic_DNA"/>
</dbReference>
<evidence type="ECO:0000313" key="2">
    <source>
        <dbReference type="Proteomes" id="UP001076464"/>
    </source>
</evidence>
<evidence type="ECO:0000313" key="1">
    <source>
        <dbReference type="EMBL" id="MCY4744778.1"/>
    </source>
</evidence>
<gene>
    <name evidence="1" type="ORF">NYO99_07335</name>
</gene>
<comment type="caution">
    <text evidence="1">The sequence shown here is derived from an EMBL/GenBank/DDBJ whole genome shotgun (WGS) entry which is preliminary data.</text>
</comment>
<proteinExistence type="predicted"/>
<accession>A0ACC6C8L7</accession>